<dbReference type="GO" id="GO:0006313">
    <property type="term" value="P:DNA transposition"/>
    <property type="evidence" value="ECO:0007669"/>
    <property type="project" value="InterPro"/>
</dbReference>
<protein>
    <recommendedName>
        <fullName evidence="6">Transposase</fullName>
    </recommendedName>
</protein>
<dbReference type="Proteomes" id="UP000268652">
    <property type="component" value="Unassembled WGS sequence"/>
</dbReference>
<evidence type="ECO:0000256" key="1">
    <source>
        <dbReference type="SAM" id="MobiDB-lite"/>
    </source>
</evidence>
<feature type="region of interest" description="Disordered" evidence="1">
    <location>
        <begin position="1"/>
        <end position="32"/>
    </location>
</feature>
<keyword evidence="4" id="KW-1185">Reference proteome</keyword>
<dbReference type="OrthoDB" id="52928at2"/>
<dbReference type="AlphaFoldDB" id="A0A3A9WBT7"/>
<proteinExistence type="predicted"/>
<evidence type="ECO:0000313" key="3">
    <source>
        <dbReference type="EMBL" id="RKN13339.1"/>
    </source>
</evidence>
<organism evidence="2 5">
    <name type="scientific">Streptomyces radicis</name>
    <dbReference type="NCBI Taxonomy" id="1750517"/>
    <lineage>
        <taxon>Bacteria</taxon>
        <taxon>Bacillati</taxon>
        <taxon>Actinomycetota</taxon>
        <taxon>Actinomycetes</taxon>
        <taxon>Kitasatosporales</taxon>
        <taxon>Streptomycetaceae</taxon>
        <taxon>Streptomyces</taxon>
    </lineage>
</organism>
<evidence type="ECO:0000313" key="5">
    <source>
        <dbReference type="Proteomes" id="UP000275024"/>
    </source>
</evidence>
<dbReference type="InterPro" id="IPR002514">
    <property type="entry name" value="Transposase_8"/>
</dbReference>
<dbReference type="EMBL" id="RBDX01000049">
    <property type="protein sequence ID" value="RKN03477.1"/>
    <property type="molecule type" value="Genomic_DNA"/>
</dbReference>
<dbReference type="EMBL" id="RBDY01000048">
    <property type="protein sequence ID" value="RKN13339.1"/>
    <property type="molecule type" value="Genomic_DNA"/>
</dbReference>
<dbReference type="Gene3D" id="1.10.10.60">
    <property type="entry name" value="Homeodomain-like"/>
    <property type="match status" value="1"/>
</dbReference>
<sequence length="96" mass="10949">MTATGNRLASSAPVRPAHRVASASVSQVARELDMSSETLRTWVRRHEHEEGRRDEPLPVDERARLKELERRNRELEMEVAFLKKGVPRMREAACGS</sequence>
<name>A0A3A9WBT7_9ACTN</name>
<dbReference type="GO" id="GO:0003677">
    <property type="term" value="F:DNA binding"/>
    <property type="evidence" value="ECO:0007669"/>
    <property type="project" value="InterPro"/>
</dbReference>
<dbReference type="RefSeq" id="WP_120700662.1">
    <property type="nucleotide sequence ID" value="NZ_RBDX01000049.1"/>
</dbReference>
<accession>A0A3A9WBT7</accession>
<dbReference type="InterPro" id="IPR009057">
    <property type="entry name" value="Homeodomain-like_sf"/>
</dbReference>
<evidence type="ECO:0000313" key="2">
    <source>
        <dbReference type="EMBL" id="RKN03477.1"/>
    </source>
</evidence>
<evidence type="ECO:0008006" key="6">
    <source>
        <dbReference type="Google" id="ProtNLM"/>
    </source>
</evidence>
<dbReference type="Pfam" id="PF01527">
    <property type="entry name" value="HTH_Tnp_1"/>
    <property type="match status" value="1"/>
</dbReference>
<dbReference type="SUPFAM" id="SSF46689">
    <property type="entry name" value="Homeodomain-like"/>
    <property type="match status" value="1"/>
</dbReference>
<comment type="caution">
    <text evidence="2">The sequence shown here is derived from an EMBL/GenBank/DDBJ whole genome shotgun (WGS) entry which is preliminary data.</text>
</comment>
<dbReference type="Proteomes" id="UP000275024">
    <property type="component" value="Unassembled WGS sequence"/>
</dbReference>
<gene>
    <name evidence="3" type="ORF">D7318_31440</name>
    <name evidence="2" type="ORF">D7319_31570</name>
</gene>
<reference evidence="4 5" key="1">
    <citation type="submission" date="2018-09" db="EMBL/GenBank/DDBJ databases">
        <title>Streptomyces sp. nov. DS1-2, an endophytic actinomycete isolated from roots of Dendrobium scabrilingue.</title>
        <authorList>
            <person name="Kuncharoen N."/>
            <person name="Kudo T."/>
            <person name="Ohkuma M."/>
            <person name="Yuki M."/>
            <person name="Tanasupawat S."/>
        </authorList>
    </citation>
    <scope>NUCLEOTIDE SEQUENCE [LARGE SCALE GENOMIC DNA]</scope>
    <source>
        <strain evidence="2 5">AZ1-7</strain>
        <strain evidence="3 4">DS1-2</strain>
    </source>
</reference>
<evidence type="ECO:0000313" key="4">
    <source>
        <dbReference type="Proteomes" id="UP000268652"/>
    </source>
</evidence>
<dbReference type="GO" id="GO:0004803">
    <property type="term" value="F:transposase activity"/>
    <property type="evidence" value="ECO:0007669"/>
    <property type="project" value="InterPro"/>
</dbReference>